<dbReference type="Gene3D" id="3.90.70.10">
    <property type="entry name" value="Cysteine proteinases"/>
    <property type="match status" value="1"/>
</dbReference>
<keyword evidence="2" id="KW-1185">Reference proteome</keyword>
<name>A0AAD9YR36_COLKA</name>
<dbReference type="AlphaFoldDB" id="A0AAD9YR36"/>
<organism evidence="1 2">
    <name type="scientific">Colletotrichum kahawae</name>
    <name type="common">Coffee berry disease fungus</name>
    <dbReference type="NCBI Taxonomy" id="34407"/>
    <lineage>
        <taxon>Eukaryota</taxon>
        <taxon>Fungi</taxon>
        <taxon>Dikarya</taxon>
        <taxon>Ascomycota</taxon>
        <taxon>Pezizomycotina</taxon>
        <taxon>Sordariomycetes</taxon>
        <taxon>Hypocreomycetidae</taxon>
        <taxon>Glomerellales</taxon>
        <taxon>Glomerellaceae</taxon>
        <taxon>Colletotrichum</taxon>
        <taxon>Colletotrichum gloeosporioides species complex</taxon>
    </lineage>
</organism>
<dbReference type="EMBL" id="VYYT01000025">
    <property type="protein sequence ID" value="KAK2776648.1"/>
    <property type="molecule type" value="Genomic_DNA"/>
</dbReference>
<evidence type="ECO:0000313" key="2">
    <source>
        <dbReference type="Proteomes" id="UP001281614"/>
    </source>
</evidence>
<accession>A0AAD9YR36</accession>
<dbReference type="InterPro" id="IPR038765">
    <property type="entry name" value="Papain-like_cys_pep_sf"/>
</dbReference>
<protein>
    <recommendedName>
        <fullName evidence="3">Peptidase C1A papain C-terminal domain-containing protein</fullName>
    </recommendedName>
</protein>
<dbReference type="Proteomes" id="UP001281614">
    <property type="component" value="Unassembled WGS sequence"/>
</dbReference>
<comment type="caution">
    <text evidence="1">The sequence shown here is derived from an EMBL/GenBank/DDBJ whole genome shotgun (WGS) entry which is preliminary data.</text>
</comment>
<gene>
    <name evidence="1" type="ORF">CKAH01_12298</name>
</gene>
<evidence type="ECO:0008006" key="3">
    <source>
        <dbReference type="Google" id="ProtNLM"/>
    </source>
</evidence>
<dbReference type="SUPFAM" id="SSF54001">
    <property type="entry name" value="Cysteine proteinases"/>
    <property type="match status" value="1"/>
</dbReference>
<reference evidence="1" key="1">
    <citation type="submission" date="2023-02" db="EMBL/GenBank/DDBJ databases">
        <title>Colletotrichum kahawae CIFC_Que2 genome sequencing and assembly.</title>
        <authorList>
            <person name="Baroncelli R."/>
        </authorList>
    </citation>
    <scope>NUCLEOTIDE SEQUENCE</scope>
    <source>
        <strain evidence="1">CIFC_Que2</strain>
    </source>
</reference>
<proteinExistence type="predicted"/>
<sequence>MMEHRSLPSYGGHAVVLVDCKPDRLTFLNSWGKNWGNNGRFSVEDHTVLELDGYHMRFYDVYWVLADLTPMERQAHSSEIDAEVSRLAKQSSGIFDLKLRCPHCEADTPLSGFVSNADSIRRVQCVKCPRTFTPEPEYLRD</sequence>
<evidence type="ECO:0000313" key="1">
    <source>
        <dbReference type="EMBL" id="KAK2776648.1"/>
    </source>
</evidence>